<name>A0A8H6Y232_9AGAR</name>
<keyword evidence="4" id="KW-1185">Reference proteome</keyword>
<feature type="signal peptide" evidence="2">
    <location>
        <begin position="1"/>
        <end position="19"/>
    </location>
</feature>
<accession>A0A8H6Y232</accession>
<organism evidence="3 4">
    <name type="scientific">Mycena sanguinolenta</name>
    <dbReference type="NCBI Taxonomy" id="230812"/>
    <lineage>
        <taxon>Eukaryota</taxon>
        <taxon>Fungi</taxon>
        <taxon>Dikarya</taxon>
        <taxon>Basidiomycota</taxon>
        <taxon>Agaricomycotina</taxon>
        <taxon>Agaricomycetes</taxon>
        <taxon>Agaricomycetidae</taxon>
        <taxon>Agaricales</taxon>
        <taxon>Marasmiineae</taxon>
        <taxon>Mycenaceae</taxon>
        <taxon>Mycena</taxon>
    </lineage>
</organism>
<comment type="caution">
    <text evidence="3">The sequence shown here is derived from an EMBL/GenBank/DDBJ whole genome shotgun (WGS) entry which is preliminary data.</text>
</comment>
<evidence type="ECO:0000256" key="1">
    <source>
        <dbReference type="SAM" id="Phobius"/>
    </source>
</evidence>
<reference evidence="3" key="1">
    <citation type="submission" date="2020-05" db="EMBL/GenBank/DDBJ databases">
        <title>Mycena genomes resolve the evolution of fungal bioluminescence.</title>
        <authorList>
            <person name="Tsai I.J."/>
        </authorList>
    </citation>
    <scope>NUCLEOTIDE SEQUENCE</scope>
    <source>
        <strain evidence="3">160909Yilan</strain>
    </source>
</reference>
<keyword evidence="2" id="KW-0732">Signal</keyword>
<keyword evidence="1" id="KW-0472">Membrane</keyword>
<proteinExistence type="predicted"/>
<evidence type="ECO:0008006" key="5">
    <source>
        <dbReference type="Google" id="ProtNLM"/>
    </source>
</evidence>
<evidence type="ECO:0000313" key="4">
    <source>
        <dbReference type="Proteomes" id="UP000623467"/>
    </source>
</evidence>
<evidence type="ECO:0000256" key="2">
    <source>
        <dbReference type="SAM" id="SignalP"/>
    </source>
</evidence>
<evidence type="ECO:0000313" key="3">
    <source>
        <dbReference type="EMBL" id="KAF7350791.1"/>
    </source>
</evidence>
<dbReference type="OrthoDB" id="3035126at2759"/>
<dbReference type="AlphaFoldDB" id="A0A8H6Y232"/>
<keyword evidence="1" id="KW-0812">Transmembrane</keyword>
<keyword evidence="1" id="KW-1133">Transmembrane helix</keyword>
<feature type="chain" id="PRO_5034947051" description="ATP synthase protein MI25" evidence="2">
    <location>
        <begin position="20"/>
        <end position="164"/>
    </location>
</feature>
<dbReference type="EMBL" id="JACAZH010000014">
    <property type="protein sequence ID" value="KAF7350791.1"/>
    <property type="molecule type" value="Genomic_DNA"/>
</dbReference>
<dbReference type="Proteomes" id="UP000623467">
    <property type="component" value="Unassembled WGS sequence"/>
</dbReference>
<sequence>MRNLTSDLLPSLLLAVVAAIPNHALRYSALGFLLAVTILCTIHLSSLSTQMRQLAASIDETDEYIRRKMAYHPRCHGSLTQQMRRLLEVAKTASSIKCRILNSETARFNWNTYRLRSKEIRECAKDARDIHTAVQVASFGCGKAEYQRKLADDLMETQFLLTAA</sequence>
<feature type="transmembrane region" description="Helical" evidence="1">
    <location>
        <begin position="29"/>
        <end position="47"/>
    </location>
</feature>
<gene>
    <name evidence="3" type="ORF">MSAN_01640700</name>
</gene>
<protein>
    <recommendedName>
        <fullName evidence="5">ATP synthase protein MI25</fullName>
    </recommendedName>
</protein>